<dbReference type="OrthoDB" id="6989939at2"/>
<reference evidence="1 2" key="1">
    <citation type="journal article" date="2006" name="Nat. Biotechnol.">
        <title>Genome sequence of the ubiquitous hydrocarbon-degrading marine bacterium Alcanivorax borkumensis.</title>
        <authorList>
            <person name="Schneiker S."/>
            <person name="Martins dos Santos V.A.P."/>
            <person name="Bartels D."/>
            <person name="Bekel T."/>
            <person name="Brecht M."/>
            <person name="Buhrmester J."/>
            <person name="Chernikova T.N."/>
            <person name="Denaro R."/>
            <person name="Ferrer M."/>
            <person name="Gertler C."/>
            <person name="Goesmann A."/>
            <person name="Golyshina O.V."/>
            <person name="Kaminski F."/>
            <person name="Khachane A.N."/>
            <person name="Lang S."/>
            <person name="Linke B."/>
            <person name="McHardy A.C."/>
            <person name="Meyer F."/>
            <person name="Nechitaylo T."/>
            <person name="Puehler A."/>
            <person name="Regenhardt D."/>
            <person name="Rupp O."/>
            <person name="Sabirova J.S."/>
            <person name="Selbitschka W."/>
            <person name="Yakimov M.M."/>
            <person name="Timmis K.N."/>
            <person name="Vorhoelter F.-J."/>
            <person name="Weidner S."/>
            <person name="Kaiser O."/>
            <person name="Golyshin P.N."/>
        </authorList>
    </citation>
    <scope>NUCLEOTIDE SEQUENCE [LARGE SCALE GENOMIC DNA]</scope>
    <source>
        <strain evidence="2">ATCC 700651 / DSM 11573 / NCIMB 13689 / SK2</strain>
    </source>
</reference>
<accession>Q0VL24</accession>
<dbReference type="Proteomes" id="UP000008871">
    <property type="component" value="Chromosome"/>
</dbReference>
<dbReference type="STRING" id="393595.ABO_2676"/>
<proteinExistence type="predicted"/>
<dbReference type="KEGG" id="abo:ABO_2676"/>
<name>Q0VL24_ALCBS</name>
<evidence type="ECO:0000313" key="2">
    <source>
        <dbReference type="Proteomes" id="UP000008871"/>
    </source>
</evidence>
<dbReference type="RefSeq" id="WP_011589947.1">
    <property type="nucleotide sequence ID" value="NC_008260.1"/>
</dbReference>
<dbReference type="eggNOG" id="ENOG5033777">
    <property type="taxonomic scope" value="Bacteria"/>
</dbReference>
<dbReference type="HOGENOM" id="CLU_699483_0_0_6"/>
<sequence length="394" mass="44445">MKKSILGIGVLALVAFTVWWLRDAPLDDTARQWLDTTPNDDNPAYAYLLGFGVPATQSPAQQGHELAQRQKVHPELVLPNAYPKLNNTPLLCHPMTAACLLEQQEKKAQAKALISRYQFLIDRYQTFLEFSYFSDNTPPRLNATFPEYNLLVCASRLQSLAWANSAAPGPALLTEIQQLRQWLAQDHSLISKMVANAILAEKLQLVALLVQQKAMPAPVLTPLTSAEKSFHSPMKKEFTLMAHFFLEEQYREGNQQATWTEKLQFKAGLKKHISVNRMLPLYQHYAKLAGQPADVIQADNIQPARATTGQAIRNPIGNVLLETATPDFKRYLFRLVHLDARLALLNQLENTKKDSPVSNPWTPGKDDTLTRQDQQLCFRHAPDNDRYSACLPLL</sequence>
<dbReference type="AlphaFoldDB" id="Q0VL24"/>
<evidence type="ECO:0000313" key="1">
    <source>
        <dbReference type="EMBL" id="CAL18124.1"/>
    </source>
</evidence>
<keyword evidence="2" id="KW-1185">Reference proteome</keyword>
<dbReference type="EMBL" id="AM286690">
    <property type="protein sequence ID" value="CAL18124.1"/>
    <property type="molecule type" value="Genomic_DNA"/>
</dbReference>
<gene>
    <name evidence="1" type="ordered locus">ABO_2676</name>
</gene>
<protein>
    <submittedName>
        <fullName evidence="1">Uncharacterized protein</fullName>
    </submittedName>
</protein>
<organism evidence="1 2">
    <name type="scientific">Alcanivorax borkumensis (strain ATCC 700651 / DSM 11573 / NCIMB 13689 / SK2)</name>
    <dbReference type="NCBI Taxonomy" id="393595"/>
    <lineage>
        <taxon>Bacteria</taxon>
        <taxon>Pseudomonadati</taxon>
        <taxon>Pseudomonadota</taxon>
        <taxon>Gammaproteobacteria</taxon>
        <taxon>Oceanospirillales</taxon>
        <taxon>Alcanivoracaceae</taxon>
        <taxon>Alcanivorax</taxon>
    </lineage>
</organism>